<dbReference type="GO" id="GO:0046872">
    <property type="term" value="F:metal ion binding"/>
    <property type="evidence" value="ECO:0007669"/>
    <property type="project" value="InterPro"/>
</dbReference>
<evidence type="ECO:0000313" key="3">
    <source>
        <dbReference type="EMBL" id="CED92317.1"/>
    </source>
</evidence>
<keyword evidence="3" id="KW-0436">Ligase</keyword>
<proteinExistence type="predicted"/>
<gene>
    <name evidence="3" type="ORF">AAM4_2485</name>
</gene>
<evidence type="ECO:0000259" key="2">
    <source>
        <dbReference type="PROSITE" id="PS50975"/>
    </source>
</evidence>
<dbReference type="PROSITE" id="PS50975">
    <property type="entry name" value="ATP_GRASP"/>
    <property type="match status" value="1"/>
</dbReference>
<organism evidence="3">
    <name type="scientific">Actinomyces succiniciruminis</name>
    <dbReference type="NCBI Taxonomy" id="1522002"/>
    <lineage>
        <taxon>Bacteria</taxon>
        <taxon>Bacillati</taxon>
        <taxon>Actinomycetota</taxon>
        <taxon>Actinomycetes</taxon>
        <taxon>Actinomycetales</taxon>
        <taxon>Actinomycetaceae</taxon>
        <taxon>Actinomyces</taxon>
    </lineage>
</organism>
<dbReference type="GO" id="GO:0005524">
    <property type="term" value="F:ATP binding"/>
    <property type="evidence" value="ECO:0007669"/>
    <property type="project" value="UniProtKB-UniRule"/>
</dbReference>
<sequence length="415" mass="46064">MTGAQLDQSNRPGLLPVVIGGDIGAYALARQLHEATGQRVVLISARPIQAIVLSAYIDVISLELEGATLIARLKQLAAGRAPRSAVVMANHDSVAHTLASHREELEPVYVVPFPSMQAMERLSNKVSFSIACESVGLCTPRQVVVTGADLAAGDPEIDIPFPLVGKAAVGAEWDELNFEGKRKIYFLDGPEQLHALWEDLRRADFTSTFLIQERIPGEDDAMRSVTVYVASSGETTMIGSARVLLEDHAPSLIGNPVAMITEPYPELWEASERLLSLVGYRGFANLDIKIDPRDGRAVFFEVNPRIGRNSFYMSAAGVNPMAPMISDLVDGHPGPRRVARREVLYSLLSHHLLLHQLDDPALRRRVVRLAPHAVDPLLDPAERSLRRRLLVYAQKLNYDRKFHRFHPKPLLRRRR</sequence>
<keyword evidence="1" id="KW-0547">Nucleotide-binding</keyword>
<reference evidence="3" key="1">
    <citation type="submission" date="2014-07" db="EMBL/GenBank/DDBJ databases">
        <authorList>
            <person name="Zhang J.E."/>
            <person name="Yang H."/>
            <person name="Guo J."/>
            <person name="Deng Z."/>
            <person name="Luo H."/>
            <person name="Luo M."/>
            <person name="Zhao B."/>
        </authorList>
    </citation>
    <scope>NUCLEOTIDE SEQUENCE</scope>
    <source>
        <strain evidence="3">AM4</strain>
    </source>
</reference>
<name>A0A1L7RE45_9ACTO</name>
<dbReference type="GO" id="GO:0016874">
    <property type="term" value="F:ligase activity"/>
    <property type="evidence" value="ECO:0007669"/>
    <property type="project" value="UniProtKB-KW"/>
</dbReference>
<evidence type="ECO:0000256" key="1">
    <source>
        <dbReference type="PROSITE-ProRule" id="PRU00409"/>
    </source>
</evidence>
<dbReference type="EMBL" id="LK995540">
    <property type="protein sequence ID" value="CED92317.1"/>
    <property type="molecule type" value="Genomic_DNA"/>
</dbReference>
<accession>A0A1L7RE45</accession>
<dbReference type="AlphaFoldDB" id="A0A1L7RE45"/>
<dbReference type="SUPFAM" id="SSF56059">
    <property type="entry name" value="Glutathione synthetase ATP-binding domain-like"/>
    <property type="match status" value="1"/>
</dbReference>
<feature type="domain" description="ATP-grasp" evidence="2">
    <location>
        <begin position="129"/>
        <end position="329"/>
    </location>
</feature>
<keyword evidence="1" id="KW-0067">ATP-binding</keyword>
<dbReference type="RefSeq" id="WP_210581709.1">
    <property type="nucleotide sequence ID" value="NZ_LK995540.1"/>
</dbReference>
<dbReference type="InterPro" id="IPR011761">
    <property type="entry name" value="ATP-grasp"/>
</dbReference>
<protein>
    <submittedName>
        <fullName evidence="3">D-aspartate ligase</fullName>
    </submittedName>
</protein>
<dbReference type="Gene3D" id="3.30.470.20">
    <property type="entry name" value="ATP-grasp fold, B domain"/>
    <property type="match status" value="1"/>
</dbReference>